<dbReference type="OrthoDB" id="9789603at2"/>
<dbReference type="EMBL" id="UHIO01000001">
    <property type="protein sequence ID" value="SUP43853.1"/>
    <property type="molecule type" value="Genomic_DNA"/>
</dbReference>
<name>A0A380NLA4_9FIRM</name>
<dbReference type="Pfam" id="PF13508">
    <property type="entry name" value="Acetyltransf_7"/>
    <property type="match status" value="1"/>
</dbReference>
<dbReference type="InterPro" id="IPR000182">
    <property type="entry name" value="GNAT_dom"/>
</dbReference>
<sequence>MIRVELITPDTKWEPIYQFLVEQMHVHYGRPLDSELNQQFLNLSDQYSPANRSQAYVAYNEADEVLGTGCLTPLADHDHRPYHCKNLQAWGYVSRIYVAENLHGQGVGRKIYEAIEVSAQLFGYTHLCLNTHKFLNKGCSFWGRQGYVEYEDMQDEWQTIWLSKELSPFVEAVL</sequence>
<dbReference type="InterPro" id="IPR016181">
    <property type="entry name" value="Acyl_CoA_acyltransferase"/>
</dbReference>
<keyword evidence="2" id="KW-0012">Acyltransferase</keyword>
<dbReference type="PROSITE" id="PS51186">
    <property type="entry name" value="GNAT"/>
    <property type="match status" value="1"/>
</dbReference>
<dbReference type="GO" id="GO:0016747">
    <property type="term" value="F:acyltransferase activity, transferring groups other than amino-acyl groups"/>
    <property type="evidence" value="ECO:0007669"/>
    <property type="project" value="InterPro"/>
</dbReference>
<gene>
    <name evidence="4" type="ORF">NCTC12020_01379</name>
</gene>
<evidence type="ECO:0000259" key="3">
    <source>
        <dbReference type="PROSITE" id="PS51186"/>
    </source>
</evidence>
<organism evidence="4 5">
    <name type="scientific">Veillonella criceti</name>
    <dbReference type="NCBI Taxonomy" id="103891"/>
    <lineage>
        <taxon>Bacteria</taxon>
        <taxon>Bacillati</taxon>
        <taxon>Bacillota</taxon>
        <taxon>Negativicutes</taxon>
        <taxon>Veillonellales</taxon>
        <taxon>Veillonellaceae</taxon>
        <taxon>Veillonella</taxon>
    </lineage>
</organism>
<accession>A0A380NLA4</accession>
<evidence type="ECO:0000256" key="1">
    <source>
        <dbReference type="ARBA" id="ARBA00022679"/>
    </source>
</evidence>
<dbReference type="SUPFAM" id="SSF55729">
    <property type="entry name" value="Acyl-CoA N-acyltransferases (Nat)"/>
    <property type="match status" value="1"/>
</dbReference>
<reference evidence="4 5" key="1">
    <citation type="submission" date="2018-06" db="EMBL/GenBank/DDBJ databases">
        <authorList>
            <consortium name="Pathogen Informatics"/>
            <person name="Doyle S."/>
        </authorList>
    </citation>
    <scope>NUCLEOTIDE SEQUENCE [LARGE SCALE GENOMIC DNA]</scope>
    <source>
        <strain evidence="4 5">NCTC12020</strain>
    </source>
</reference>
<dbReference type="PANTHER" id="PTHR43877">
    <property type="entry name" value="AMINOALKYLPHOSPHONATE N-ACETYLTRANSFERASE-RELATED-RELATED"/>
    <property type="match status" value="1"/>
</dbReference>
<dbReference type="Gene3D" id="3.40.630.30">
    <property type="match status" value="1"/>
</dbReference>
<protein>
    <submittedName>
        <fullName evidence="4">Acetyltransferase (GNAT) family</fullName>
    </submittedName>
</protein>
<feature type="domain" description="N-acetyltransferase" evidence="3">
    <location>
        <begin position="2"/>
        <end position="167"/>
    </location>
</feature>
<evidence type="ECO:0000313" key="4">
    <source>
        <dbReference type="EMBL" id="SUP43853.1"/>
    </source>
</evidence>
<dbReference type="CDD" id="cd04301">
    <property type="entry name" value="NAT_SF"/>
    <property type="match status" value="1"/>
</dbReference>
<keyword evidence="1 4" id="KW-0808">Transferase</keyword>
<dbReference type="RefSeq" id="WP_115310523.1">
    <property type="nucleotide sequence ID" value="NZ_UHIO01000001.1"/>
</dbReference>
<dbReference type="AlphaFoldDB" id="A0A380NLA4"/>
<dbReference type="Proteomes" id="UP000255367">
    <property type="component" value="Unassembled WGS sequence"/>
</dbReference>
<evidence type="ECO:0000256" key="2">
    <source>
        <dbReference type="ARBA" id="ARBA00023315"/>
    </source>
</evidence>
<dbReference type="PANTHER" id="PTHR43877:SF2">
    <property type="entry name" value="AMINOALKYLPHOSPHONATE N-ACETYLTRANSFERASE-RELATED"/>
    <property type="match status" value="1"/>
</dbReference>
<dbReference type="InterPro" id="IPR050832">
    <property type="entry name" value="Bact_Acetyltransf"/>
</dbReference>
<evidence type="ECO:0000313" key="5">
    <source>
        <dbReference type="Proteomes" id="UP000255367"/>
    </source>
</evidence>
<keyword evidence="5" id="KW-1185">Reference proteome</keyword>
<proteinExistence type="predicted"/>